<accession>A0AAD4DCA1</accession>
<gene>
    <name evidence="8" type="ORF">BGZ95_010199</name>
</gene>
<evidence type="ECO:0000259" key="6">
    <source>
        <dbReference type="PROSITE" id="PS50054"/>
    </source>
</evidence>
<dbReference type="PANTHER" id="PTHR10159">
    <property type="entry name" value="DUAL SPECIFICITY PROTEIN PHOSPHATASE"/>
    <property type="match status" value="1"/>
</dbReference>
<dbReference type="SMART" id="SM00195">
    <property type="entry name" value="DSPc"/>
    <property type="match status" value="1"/>
</dbReference>
<dbReference type="InterPro" id="IPR000387">
    <property type="entry name" value="Tyr_Pase_dom"/>
</dbReference>
<reference evidence="8" key="1">
    <citation type="journal article" date="2020" name="Fungal Divers.">
        <title>Resolving the Mortierellaceae phylogeny through synthesis of multi-gene phylogenetics and phylogenomics.</title>
        <authorList>
            <person name="Vandepol N."/>
            <person name="Liber J."/>
            <person name="Desiro A."/>
            <person name="Na H."/>
            <person name="Kennedy M."/>
            <person name="Barry K."/>
            <person name="Grigoriev I.V."/>
            <person name="Miller A.N."/>
            <person name="O'Donnell K."/>
            <person name="Stajich J.E."/>
            <person name="Bonito G."/>
        </authorList>
    </citation>
    <scope>NUCLEOTIDE SEQUENCE</scope>
    <source>
        <strain evidence="8">NRRL 28262</strain>
    </source>
</reference>
<dbReference type="PANTHER" id="PTHR10159:SF530">
    <property type="entry name" value="DUAL SPECIFICITY PROTEIN PHOSPHATASE DDB_G0271350-RELATED"/>
    <property type="match status" value="1"/>
</dbReference>
<evidence type="ECO:0000256" key="1">
    <source>
        <dbReference type="ARBA" id="ARBA00008601"/>
    </source>
</evidence>
<feature type="compositionally biased region" description="Polar residues" evidence="5">
    <location>
        <begin position="110"/>
        <end position="119"/>
    </location>
</feature>
<dbReference type="CDD" id="cd14498">
    <property type="entry name" value="DSP"/>
    <property type="match status" value="1"/>
</dbReference>
<dbReference type="AlphaFoldDB" id="A0AAD4DCA1"/>
<evidence type="ECO:0000259" key="7">
    <source>
        <dbReference type="PROSITE" id="PS50056"/>
    </source>
</evidence>
<keyword evidence="4" id="KW-0904">Protein phosphatase</keyword>
<protein>
    <recommendedName>
        <fullName evidence="2">protein-tyrosine-phosphatase</fullName>
        <ecNumber evidence="2">3.1.3.48</ecNumber>
    </recommendedName>
</protein>
<name>A0AAD4DCA1_9FUNG</name>
<sequence>MSGSQESLGSNLSLPASQGQGRRGSFNLSTGSLTFTPGSSSSLASPSSPSYSTIAVARARAAAAAAAGQGVNPALDNSTTTAYGDLSESGVFPGVHPSIPCAAGEGRQGASVSTSTAPFSNAPHPPLSAELSSSNSSLLSNGSASSFQSGSGSSSMATSASLPLSHLQDNAKAEREVSMILPDFLYLGGELVEEDQIEELEKLGIKRVLNMAVNCDDGLWVQRYGRSGYLKVGLRDHVDQDLKDGLDEAIKFIASSKTPIYVHCQAGKSRSVATVIGYLIQEHRWTLKRAYDHVVERRRCMSPNIGFVSQLILLEKRVLGSDRANGLVSVGNSEDLDPSSRTTVVSWMAS</sequence>
<evidence type="ECO:0000313" key="9">
    <source>
        <dbReference type="Proteomes" id="UP001194580"/>
    </source>
</evidence>
<feature type="compositionally biased region" description="Low complexity" evidence="5">
    <location>
        <begin position="37"/>
        <end position="49"/>
    </location>
</feature>
<dbReference type="SUPFAM" id="SSF52799">
    <property type="entry name" value="(Phosphotyrosine protein) phosphatases II"/>
    <property type="match status" value="1"/>
</dbReference>
<dbReference type="EC" id="3.1.3.48" evidence="2"/>
<dbReference type="EMBL" id="JAAAIL010000666">
    <property type="protein sequence ID" value="KAG0273995.1"/>
    <property type="molecule type" value="Genomic_DNA"/>
</dbReference>
<feature type="region of interest" description="Disordered" evidence="5">
    <location>
        <begin position="97"/>
        <end position="135"/>
    </location>
</feature>
<dbReference type="PROSITE" id="PS50054">
    <property type="entry name" value="TYR_PHOSPHATASE_DUAL"/>
    <property type="match status" value="1"/>
</dbReference>
<evidence type="ECO:0000256" key="3">
    <source>
        <dbReference type="ARBA" id="ARBA00022801"/>
    </source>
</evidence>
<comment type="similarity">
    <text evidence="1">Belongs to the protein-tyrosine phosphatase family. Non-receptor class dual specificity subfamily.</text>
</comment>
<comment type="caution">
    <text evidence="8">The sequence shown here is derived from an EMBL/GenBank/DDBJ whole genome shotgun (WGS) entry which is preliminary data.</text>
</comment>
<dbReference type="Pfam" id="PF00782">
    <property type="entry name" value="DSPc"/>
    <property type="match status" value="1"/>
</dbReference>
<proteinExistence type="inferred from homology"/>
<dbReference type="InterPro" id="IPR020422">
    <property type="entry name" value="TYR_PHOSPHATASE_DUAL_dom"/>
</dbReference>
<dbReference type="Gene3D" id="3.90.190.10">
    <property type="entry name" value="Protein tyrosine phosphatase superfamily"/>
    <property type="match status" value="1"/>
</dbReference>
<organism evidence="8 9">
    <name type="scientific">Linnemannia exigua</name>
    <dbReference type="NCBI Taxonomy" id="604196"/>
    <lineage>
        <taxon>Eukaryota</taxon>
        <taxon>Fungi</taxon>
        <taxon>Fungi incertae sedis</taxon>
        <taxon>Mucoromycota</taxon>
        <taxon>Mortierellomycotina</taxon>
        <taxon>Mortierellomycetes</taxon>
        <taxon>Mortierellales</taxon>
        <taxon>Mortierellaceae</taxon>
        <taxon>Linnemannia</taxon>
    </lineage>
</organism>
<feature type="region of interest" description="Disordered" evidence="5">
    <location>
        <begin position="1"/>
        <end position="49"/>
    </location>
</feature>
<evidence type="ECO:0000256" key="5">
    <source>
        <dbReference type="SAM" id="MobiDB-lite"/>
    </source>
</evidence>
<feature type="domain" description="Tyrosine specific protein phosphatases" evidence="7">
    <location>
        <begin position="240"/>
        <end position="298"/>
    </location>
</feature>
<evidence type="ECO:0000256" key="4">
    <source>
        <dbReference type="ARBA" id="ARBA00022912"/>
    </source>
</evidence>
<dbReference type="InterPro" id="IPR029021">
    <property type="entry name" value="Prot-tyrosine_phosphatase-like"/>
</dbReference>
<dbReference type="InterPro" id="IPR000340">
    <property type="entry name" value="Dual-sp_phosphatase_cat-dom"/>
</dbReference>
<dbReference type="GO" id="GO:0005737">
    <property type="term" value="C:cytoplasm"/>
    <property type="evidence" value="ECO:0007669"/>
    <property type="project" value="TreeGrafter"/>
</dbReference>
<dbReference type="GO" id="GO:0004725">
    <property type="term" value="F:protein tyrosine phosphatase activity"/>
    <property type="evidence" value="ECO:0007669"/>
    <property type="project" value="UniProtKB-EC"/>
</dbReference>
<evidence type="ECO:0000313" key="8">
    <source>
        <dbReference type="EMBL" id="KAG0273995.1"/>
    </source>
</evidence>
<dbReference type="GO" id="GO:0043409">
    <property type="term" value="P:negative regulation of MAPK cascade"/>
    <property type="evidence" value="ECO:0007669"/>
    <property type="project" value="TreeGrafter"/>
</dbReference>
<evidence type="ECO:0000256" key="2">
    <source>
        <dbReference type="ARBA" id="ARBA00013064"/>
    </source>
</evidence>
<feature type="compositionally biased region" description="Polar residues" evidence="5">
    <location>
        <begin position="1"/>
        <end position="36"/>
    </location>
</feature>
<dbReference type="PROSITE" id="PS50056">
    <property type="entry name" value="TYR_PHOSPHATASE_2"/>
    <property type="match status" value="1"/>
</dbReference>
<keyword evidence="3" id="KW-0378">Hydrolase</keyword>
<feature type="domain" description="Tyrosine-protein phosphatase" evidence="6">
    <location>
        <begin position="176"/>
        <end position="320"/>
    </location>
</feature>
<keyword evidence="9" id="KW-1185">Reference proteome</keyword>
<dbReference type="Proteomes" id="UP001194580">
    <property type="component" value="Unassembled WGS sequence"/>
</dbReference>